<comment type="catalytic activity">
    <reaction evidence="1">
        <text>ATP + protein L-histidine = ADP + protein N-phospho-L-histidine.</text>
        <dbReference type="EC" id="2.7.13.3"/>
    </reaction>
</comment>
<dbReference type="AlphaFoldDB" id="A0A6G7KCC0"/>
<evidence type="ECO:0000313" key="11">
    <source>
        <dbReference type="EMBL" id="QII82913.1"/>
    </source>
</evidence>
<evidence type="ECO:0000256" key="6">
    <source>
        <dbReference type="ARBA" id="ARBA00022777"/>
    </source>
</evidence>
<dbReference type="EMBL" id="CP049740">
    <property type="protein sequence ID" value="QII82913.1"/>
    <property type="molecule type" value="Genomic_DNA"/>
</dbReference>
<dbReference type="Pfam" id="PF02518">
    <property type="entry name" value="HATPase_c"/>
    <property type="match status" value="1"/>
</dbReference>
<dbReference type="InterPro" id="IPR003594">
    <property type="entry name" value="HATPase_dom"/>
</dbReference>
<name>A0A6G7KCC0_9LACT</name>
<dbReference type="GO" id="GO:0005524">
    <property type="term" value="F:ATP binding"/>
    <property type="evidence" value="ECO:0007669"/>
    <property type="project" value="UniProtKB-KW"/>
</dbReference>
<dbReference type="CDD" id="cd16917">
    <property type="entry name" value="HATPase_UhpB-NarQ-NarX-like"/>
    <property type="match status" value="1"/>
</dbReference>
<keyword evidence="7" id="KW-0067">ATP-binding</keyword>
<evidence type="ECO:0000256" key="8">
    <source>
        <dbReference type="ARBA" id="ARBA00023012"/>
    </source>
</evidence>
<keyword evidence="9" id="KW-0472">Membrane</keyword>
<dbReference type="GO" id="GO:0000155">
    <property type="term" value="F:phosphorelay sensor kinase activity"/>
    <property type="evidence" value="ECO:0007669"/>
    <property type="project" value="InterPro"/>
</dbReference>
<evidence type="ECO:0000256" key="2">
    <source>
        <dbReference type="ARBA" id="ARBA00012438"/>
    </source>
</evidence>
<keyword evidence="12" id="KW-1185">Reference proteome</keyword>
<keyword evidence="9" id="KW-1133">Transmembrane helix</keyword>
<dbReference type="PANTHER" id="PTHR24421">
    <property type="entry name" value="NITRATE/NITRITE SENSOR PROTEIN NARX-RELATED"/>
    <property type="match status" value="1"/>
</dbReference>
<dbReference type="PANTHER" id="PTHR24421:SF10">
    <property type="entry name" value="NITRATE_NITRITE SENSOR PROTEIN NARQ"/>
    <property type="match status" value="1"/>
</dbReference>
<evidence type="ECO:0000259" key="10">
    <source>
        <dbReference type="SMART" id="SM00387"/>
    </source>
</evidence>
<dbReference type="EC" id="2.7.13.3" evidence="2"/>
<sequence>MIIIQIGLLLLSYIQFIFIDAFWAGSFYFFFIWVILLQILWFYIERATVQKLTFAFLTLFSILNIQFLPQFPFLMLGVFALEMRKICSLKYTLLLLTLTLGISLGLLGTQGIWLTLTEWGFLIAIIGLCLSLSKQEENRQKQEEEWYKLIQMQEELKKQSQLLKTQMGSLEELSRINERNRISRDLHDSVGHTLSTIVIQLAAISKITQPKLPKVAQMVEELHQFTKDGLTNVREVIHEMKPNDYRRVAFIDRLQVLIQNFEKNTKIQIIFNTNESLWLLNEEQEMLIYRAIQEFLGNSSKHSSATEVRIQYHYTPSSIILTLHDNGKGTDSIVPKMGLSGMKERVKLLGGKITIQSASGEGFRIRIVLPKGGFLNDRERH</sequence>
<keyword evidence="4" id="KW-0808">Transferase</keyword>
<feature type="transmembrane region" description="Helical" evidence="9">
    <location>
        <begin position="88"/>
        <end position="106"/>
    </location>
</feature>
<protein>
    <recommendedName>
        <fullName evidence="2">histidine kinase</fullName>
        <ecNumber evidence="2">2.7.13.3</ecNumber>
    </recommendedName>
</protein>
<evidence type="ECO:0000256" key="7">
    <source>
        <dbReference type="ARBA" id="ARBA00022840"/>
    </source>
</evidence>
<dbReference type="GO" id="GO:0016020">
    <property type="term" value="C:membrane"/>
    <property type="evidence" value="ECO:0007669"/>
    <property type="project" value="InterPro"/>
</dbReference>
<gene>
    <name evidence="11" type="ORF">G7057_10965</name>
</gene>
<evidence type="ECO:0000256" key="5">
    <source>
        <dbReference type="ARBA" id="ARBA00022741"/>
    </source>
</evidence>
<dbReference type="Pfam" id="PF07730">
    <property type="entry name" value="HisKA_3"/>
    <property type="match status" value="1"/>
</dbReference>
<keyword evidence="8" id="KW-0902">Two-component regulatory system</keyword>
<reference evidence="11 12" key="1">
    <citation type="journal article" date="2017" name="Int. J. Syst. Evol. Microbiol.">
        <title>Jeotgalibaca porci sp. nov. and Jeotgalibaca arthritidis sp. nov., isolated from pigs, and emended description of the genus Jeotgalibaca.</title>
        <authorList>
            <person name="Zamora L."/>
            <person name="Perez-Sancho M."/>
            <person name="Dominguez L."/>
            <person name="Fernandez-Garayzabal J.F."/>
            <person name="Vela A.I."/>
        </authorList>
    </citation>
    <scope>NUCLEOTIDE SEQUENCE [LARGE SCALE GENOMIC DNA]</scope>
    <source>
        <strain evidence="11 12">CECT 9157</strain>
    </source>
</reference>
<dbReference type="SUPFAM" id="SSF55874">
    <property type="entry name" value="ATPase domain of HSP90 chaperone/DNA topoisomerase II/histidine kinase"/>
    <property type="match status" value="1"/>
</dbReference>
<evidence type="ECO:0000256" key="4">
    <source>
        <dbReference type="ARBA" id="ARBA00022679"/>
    </source>
</evidence>
<evidence type="ECO:0000313" key="12">
    <source>
        <dbReference type="Proteomes" id="UP000501451"/>
    </source>
</evidence>
<dbReference type="RefSeq" id="WP_166163729.1">
    <property type="nucleotide sequence ID" value="NZ_CP049740.1"/>
</dbReference>
<keyword evidence="6 11" id="KW-0418">Kinase</keyword>
<evidence type="ECO:0000256" key="3">
    <source>
        <dbReference type="ARBA" id="ARBA00022553"/>
    </source>
</evidence>
<feature type="domain" description="Histidine kinase/HSP90-like ATPase" evidence="10">
    <location>
        <begin position="283"/>
        <end position="373"/>
    </location>
</feature>
<dbReference type="Proteomes" id="UP000501451">
    <property type="component" value="Chromosome"/>
</dbReference>
<dbReference type="InterPro" id="IPR036890">
    <property type="entry name" value="HATPase_C_sf"/>
</dbReference>
<dbReference type="Gene3D" id="1.20.5.1930">
    <property type="match status" value="1"/>
</dbReference>
<keyword evidence="5" id="KW-0547">Nucleotide-binding</keyword>
<keyword evidence="3" id="KW-0597">Phosphoprotein</keyword>
<feature type="transmembrane region" description="Helical" evidence="9">
    <location>
        <begin position="56"/>
        <end position="81"/>
    </location>
</feature>
<keyword evidence="9" id="KW-0812">Transmembrane</keyword>
<evidence type="ECO:0000256" key="9">
    <source>
        <dbReference type="SAM" id="Phobius"/>
    </source>
</evidence>
<organism evidence="11 12">
    <name type="scientific">Jeotgalibaca arthritidis</name>
    <dbReference type="NCBI Taxonomy" id="1868794"/>
    <lineage>
        <taxon>Bacteria</taxon>
        <taxon>Bacillati</taxon>
        <taxon>Bacillota</taxon>
        <taxon>Bacilli</taxon>
        <taxon>Lactobacillales</taxon>
        <taxon>Carnobacteriaceae</taxon>
        <taxon>Jeotgalibaca</taxon>
    </lineage>
</organism>
<dbReference type="InterPro" id="IPR050482">
    <property type="entry name" value="Sensor_HK_TwoCompSys"/>
</dbReference>
<dbReference type="InterPro" id="IPR011712">
    <property type="entry name" value="Sig_transdc_His_kin_sub3_dim/P"/>
</dbReference>
<dbReference type="KEGG" id="jar:G7057_10965"/>
<proteinExistence type="predicted"/>
<accession>A0A6G7KCC0</accession>
<dbReference type="GO" id="GO:0046983">
    <property type="term" value="F:protein dimerization activity"/>
    <property type="evidence" value="ECO:0007669"/>
    <property type="project" value="InterPro"/>
</dbReference>
<dbReference type="SMART" id="SM00387">
    <property type="entry name" value="HATPase_c"/>
    <property type="match status" value="1"/>
</dbReference>
<feature type="transmembrane region" description="Helical" evidence="9">
    <location>
        <begin position="21"/>
        <end position="44"/>
    </location>
</feature>
<dbReference type="Gene3D" id="3.30.565.10">
    <property type="entry name" value="Histidine kinase-like ATPase, C-terminal domain"/>
    <property type="match status" value="1"/>
</dbReference>
<evidence type="ECO:0000256" key="1">
    <source>
        <dbReference type="ARBA" id="ARBA00000085"/>
    </source>
</evidence>